<evidence type="ECO:0000313" key="6">
    <source>
        <dbReference type="EMBL" id="HCL01178.1"/>
    </source>
</evidence>
<dbReference type="InterPro" id="IPR035906">
    <property type="entry name" value="MetI-like_sf"/>
</dbReference>
<evidence type="ECO:0000313" key="7">
    <source>
        <dbReference type="Proteomes" id="UP000262969"/>
    </source>
</evidence>
<feature type="transmembrane region" description="Helical" evidence="5">
    <location>
        <begin position="67"/>
        <end position="89"/>
    </location>
</feature>
<organism evidence="6 7">
    <name type="scientific">Lachnoclostridium phytofermentans</name>
    <dbReference type="NCBI Taxonomy" id="66219"/>
    <lineage>
        <taxon>Bacteria</taxon>
        <taxon>Bacillati</taxon>
        <taxon>Bacillota</taxon>
        <taxon>Clostridia</taxon>
        <taxon>Lachnospirales</taxon>
        <taxon>Lachnospiraceae</taxon>
    </lineage>
</organism>
<evidence type="ECO:0000256" key="2">
    <source>
        <dbReference type="ARBA" id="ARBA00022692"/>
    </source>
</evidence>
<dbReference type="AlphaFoldDB" id="A0A3D2X4C9"/>
<keyword evidence="4 5" id="KW-0472">Membrane</keyword>
<evidence type="ECO:0000256" key="3">
    <source>
        <dbReference type="ARBA" id="ARBA00022989"/>
    </source>
</evidence>
<accession>A0A3D2X4C9</accession>
<comment type="subcellular location">
    <subcellularLocation>
        <location evidence="1">Membrane</location>
        <topology evidence="1">Multi-pass membrane protein</topology>
    </subcellularLocation>
</comment>
<feature type="non-terminal residue" evidence="6">
    <location>
        <position position="92"/>
    </location>
</feature>
<reference evidence="6 7" key="1">
    <citation type="journal article" date="2018" name="Nat. Biotechnol.">
        <title>A standardized bacterial taxonomy based on genome phylogeny substantially revises the tree of life.</title>
        <authorList>
            <person name="Parks D.H."/>
            <person name="Chuvochina M."/>
            <person name="Waite D.W."/>
            <person name="Rinke C."/>
            <person name="Skarshewski A."/>
            <person name="Chaumeil P.A."/>
            <person name="Hugenholtz P."/>
        </authorList>
    </citation>
    <scope>NUCLEOTIDE SEQUENCE [LARGE SCALE GENOMIC DNA]</scope>
    <source>
        <strain evidence="6">UBA11728</strain>
    </source>
</reference>
<proteinExistence type="predicted"/>
<dbReference type="GO" id="GO:0016020">
    <property type="term" value="C:membrane"/>
    <property type="evidence" value="ECO:0007669"/>
    <property type="project" value="UniProtKB-SubCell"/>
</dbReference>
<protein>
    <submittedName>
        <fullName evidence="6">Sugar ABC transporter permease</fullName>
    </submittedName>
</protein>
<keyword evidence="3 5" id="KW-1133">Transmembrane helix</keyword>
<name>A0A3D2X4C9_9FIRM</name>
<sequence length="92" mass="10456">MHKKVIHQLSKQVLCLVMVVIVLAPILLTLFAALKTKGDMVSTSPLWLPKWNKITLDNFKKVLNNKYLLIGFKNTGIILIISIFFNIMFGTI</sequence>
<evidence type="ECO:0000256" key="1">
    <source>
        <dbReference type="ARBA" id="ARBA00004141"/>
    </source>
</evidence>
<dbReference type="Gene3D" id="1.10.3720.10">
    <property type="entry name" value="MetI-like"/>
    <property type="match status" value="1"/>
</dbReference>
<comment type="caution">
    <text evidence="6">The sequence shown here is derived from an EMBL/GenBank/DDBJ whole genome shotgun (WGS) entry which is preliminary data.</text>
</comment>
<dbReference type="Proteomes" id="UP000262969">
    <property type="component" value="Unassembled WGS sequence"/>
</dbReference>
<evidence type="ECO:0000256" key="5">
    <source>
        <dbReference type="SAM" id="Phobius"/>
    </source>
</evidence>
<evidence type="ECO:0000256" key="4">
    <source>
        <dbReference type="ARBA" id="ARBA00023136"/>
    </source>
</evidence>
<dbReference type="EMBL" id="DPVV01000072">
    <property type="protein sequence ID" value="HCL01178.1"/>
    <property type="molecule type" value="Genomic_DNA"/>
</dbReference>
<feature type="transmembrane region" description="Helical" evidence="5">
    <location>
        <begin position="12"/>
        <end position="34"/>
    </location>
</feature>
<keyword evidence="2 5" id="KW-0812">Transmembrane</keyword>
<dbReference type="SUPFAM" id="SSF161098">
    <property type="entry name" value="MetI-like"/>
    <property type="match status" value="1"/>
</dbReference>
<gene>
    <name evidence="6" type="ORF">DHW61_01990</name>
</gene>